<dbReference type="InterPro" id="IPR056843">
    <property type="entry name" value="THADA-like_TPR"/>
</dbReference>
<protein>
    <submittedName>
        <fullName evidence="6">667_t:CDS:1</fullName>
    </submittedName>
</protein>
<comment type="similarity">
    <text evidence="1">Belongs to the THADA family.</text>
</comment>
<evidence type="ECO:0000313" key="6">
    <source>
        <dbReference type="EMBL" id="CAG8484481.1"/>
    </source>
</evidence>
<feature type="domain" description="tRNA (32-2'-O)-methyltransferase regulator THADA-like TPR repeats region" evidence="4">
    <location>
        <begin position="623"/>
        <end position="913"/>
    </location>
</feature>
<dbReference type="InterPro" id="IPR019442">
    <property type="entry name" value="THADA/TRM732_DUF2428"/>
</dbReference>
<feature type="domain" description="tRNA (32-2'-O)-methyltransferase regulator THADA-like C-terminal TPR repeats region" evidence="5">
    <location>
        <begin position="1317"/>
        <end position="1476"/>
    </location>
</feature>
<dbReference type="OrthoDB" id="73997at2759"/>
<dbReference type="Pfam" id="PF25151">
    <property type="entry name" value="TPR_Trm732_C"/>
    <property type="match status" value="1"/>
</dbReference>
<proteinExistence type="inferred from homology"/>
<evidence type="ECO:0000259" key="3">
    <source>
        <dbReference type="Pfam" id="PF10350"/>
    </source>
</evidence>
<dbReference type="EMBL" id="CAJVPI010000122">
    <property type="protein sequence ID" value="CAG8484481.1"/>
    <property type="molecule type" value="Genomic_DNA"/>
</dbReference>
<gene>
    <name evidence="6" type="ORF">PBRASI_LOCUS1758</name>
</gene>
<organism evidence="6 7">
    <name type="scientific">Paraglomus brasilianum</name>
    <dbReference type="NCBI Taxonomy" id="144538"/>
    <lineage>
        <taxon>Eukaryota</taxon>
        <taxon>Fungi</taxon>
        <taxon>Fungi incertae sedis</taxon>
        <taxon>Mucoromycota</taxon>
        <taxon>Glomeromycotina</taxon>
        <taxon>Glomeromycetes</taxon>
        <taxon>Paraglomerales</taxon>
        <taxon>Paraglomeraceae</taxon>
        <taxon>Paraglomus</taxon>
    </lineage>
</organism>
<dbReference type="InterPro" id="IPR056842">
    <property type="entry name" value="THADA-like_TPR_C"/>
</dbReference>
<evidence type="ECO:0000256" key="2">
    <source>
        <dbReference type="ARBA" id="ARBA00022694"/>
    </source>
</evidence>
<accession>A0A9N8ZCJ9</accession>
<evidence type="ECO:0000256" key="1">
    <source>
        <dbReference type="ARBA" id="ARBA00010409"/>
    </source>
</evidence>
<keyword evidence="7" id="KW-1185">Reference proteome</keyword>
<dbReference type="PANTHER" id="PTHR14387">
    <property type="entry name" value="THADA/DEATH RECEPTOR INTERACTING PROTEIN"/>
    <property type="match status" value="1"/>
</dbReference>
<name>A0A9N8ZCJ9_9GLOM</name>
<dbReference type="GO" id="GO:0030488">
    <property type="term" value="P:tRNA methylation"/>
    <property type="evidence" value="ECO:0007669"/>
    <property type="project" value="TreeGrafter"/>
</dbReference>
<dbReference type="SUPFAM" id="SSF48371">
    <property type="entry name" value="ARM repeat"/>
    <property type="match status" value="1"/>
</dbReference>
<dbReference type="Pfam" id="PF26523">
    <property type="entry name" value="Trm732_C"/>
    <property type="match status" value="1"/>
</dbReference>
<comment type="caution">
    <text evidence="6">The sequence shown here is derived from an EMBL/GenBank/DDBJ whole genome shotgun (WGS) entry which is preliminary data.</text>
</comment>
<feature type="domain" description="DUF2428" evidence="3">
    <location>
        <begin position="1057"/>
        <end position="1315"/>
    </location>
</feature>
<dbReference type="Pfam" id="PF10350">
    <property type="entry name" value="DUF2428"/>
    <property type="match status" value="1"/>
</dbReference>
<reference evidence="6" key="1">
    <citation type="submission" date="2021-06" db="EMBL/GenBank/DDBJ databases">
        <authorList>
            <person name="Kallberg Y."/>
            <person name="Tangrot J."/>
            <person name="Rosling A."/>
        </authorList>
    </citation>
    <scope>NUCLEOTIDE SEQUENCE</scope>
    <source>
        <strain evidence="6">BR232B</strain>
    </source>
</reference>
<evidence type="ECO:0000313" key="7">
    <source>
        <dbReference type="Proteomes" id="UP000789739"/>
    </source>
</evidence>
<keyword evidence="2" id="KW-0819">tRNA processing</keyword>
<dbReference type="Pfam" id="PF25150">
    <property type="entry name" value="TPR_Trm732"/>
    <property type="match status" value="1"/>
</dbReference>
<dbReference type="PANTHER" id="PTHR14387:SF0">
    <property type="entry name" value="DUF2428 DOMAIN-CONTAINING PROTEIN"/>
    <property type="match status" value="1"/>
</dbReference>
<dbReference type="GO" id="GO:0005829">
    <property type="term" value="C:cytosol"/>
    <property type="evidence" value="ECO:0007669"/>
    <property type="project" value="TreeGrafter"/>
</dbReference>
<dbReference type="InterPro" id="IPR016024">
    <property type="entry name" value="ARM-type_fold"/>
</dbReference>
<dbReference type="InterPro" id="IPR051954">
    <property type="entry name" value="tRNA_methyltransferase_THADA"/>
</dbReference>
<dbReference type="Proteomes" id="UP000789739">
    <property type="component" value="Unassembled WGS sequence"/>
</dbReference>
<evidence type="ECO:0000259" key="5">
    <source>
        <dbReference type="Pfam" id="PF25151"/>
    </source>
</evidence>
<evidence type="ECO:0000259" key="4">
    <source>
        <dbReference type="Pfam" id="PF25150"/>
    </source>
</evidence>
<sequence length="2033" mass="231161">MSSDARKIAARTPVTINHSWLDRITEYVENHPTTRLHPSIEIIRTFINDIEATWEKQCGYLKKIGHKEQLVIVENVISKIYFTTTETLIKRHCIPILDACYRIVLDSNTHSHLTFAQQYDKYITHTQYTNHCVWQKAFSIYLTLDFSIGFDTIRSAIWETIHFLTDCLTTSVEQAQNINARNMEDSIRDSASSSLELALLMDDVQYVIKTLLALLSKYEDKIRPSFEVLERHAEQGGGDDDYIDNHCNDNKLPNTKGILTLTRNLMNACLEICANDIYIKDVSQLAGMTFAACFQLAGTASFISTQIFLTFFIYNRSANTIASLLVTRLQVNVPECLQSDSGWTNNNTPMLFICRGLLSNIGYDVLTAHLVNASNTDVRVLRADVENHVPKSLYHLLFISVAYFCEAQISPQVKLIAFETMGLWLTETQNIFQSQENTKEKITINSNVANTKGAGTLKTTSDPVHGCFVSLTAESIESLLTPTIISVLISYVYNYWDDPINAIQHKVKFIFHSLLDVLQLKATLCSTLSEHALFLQHLMKQLLEFDKYRKVKYSLMSMLIPRVGADVVLEMRKDVIHECIEVMDNLVIASKACEAVKVLLDAKMKEVTDQRNAGNKNTTADRWVDLWLEPVCRALSSDNVNLRKNIDNLLLPHLLKATPEAFWTLISVFQSDSNKGFVTKDEYRLHALITTIKVGRSLDLIDGESLVNGSSVDKKNNRLIHTQFLYDSMYHPDKMLRVDALGLLCESHKRTSSINSIEISLLKEFISLNLNSTLPEFRQRLLAHFTKLFSRLHGNLYGQWKEYLGKKKAYGDVEAVIKIKRRVDEIEHFLRWLIHLLVQQLYPGASYQRVSTSLKLLHLLIKSFGVDSTPPPTGYTIKHGKLPEFPFRLPFTTPQLSLTLFNLLMNSYVPNRQEAYDALRTFPAPLPGIESKEQAQGVLNWAFIKLKSGRAAESDSGAMVFRIVFVKYVVELGFELEVDNEMSGAGTVKLTGVPSVDFTNKLLDVLHRQITFASGNLLVASRKHPIQGTLLALQYIFQELSYSSPIIKSYISYWRQIHKFALKLIKDVCDVVIDVLSAAAPEGNLLMEDDEVDIDVRVVTDEDENDQDDSPKHQVLLSYCWRAVKEASSLLGIILSRTPTTVNGISDEFSIITYEDFISSGNLIRNLLTSIRHRGAFSSIYPGYAASCSRLLNSGDKSLIDIARGWVEADIGTIHSSKVSITRRSGGLPLCILAVASNEPSNHRIILPWTMKTLLSIAMIPHYPTTDEALDLPQVHAFNSMRTIFMDSRLATEVLTFVADGIMLSIRGFASHSWAIRNCSVMLFSALVQRVFGTKKVKEEHHSVNKLTGREFFSRFPKLHPFLMNELRIAVEQLVEDDKKTSHIHPGLYPVLTLLSRLYPSLMENAHSVLSLSTFVPLVIECCKSRIQKTREMAARALTPLISSDNLLQTCFDILYSCNLSNQNALHGRLAQVQQLFRGHLKTGVASYKTAKLFLTEIPHVFVDKLHIVTRDNKCAVTRHLFLEIIYEFVFDNSWITFGIIECHRKEYIMLMDEKFSNLRSIVFDLCRSEISPDCHNVASISYHLVRETMAKIIVNYILSHETFTADNCNTIVELLADKDYDVRGCVLNQLIQRIKTVNQFNYTTLQKKLVRMICDGEPSMDCLQRTVELLILLDPEHPIPPASSESDIGIHDFWRTIIESYLERMNSLLVTESMLPLLGAVLSQAWLQESSIEMKSQCFTKWVEYADKYSQADINLRLRESTMQSLYFFSPFLFKGRKTYDERITQHVMMLYVIIIRFVQDDDISIRESAAMLISKSMELKVPVNYEKAREMCYEYLTKQYSRSLYFYASLLKILTAEHKPDAILTNAMSPQRTLFAVENPNIFKEDLIDVQLSFRCLCDATADADILQIPDVICNDIPLFAVGQFKSAINILKNANNQGPLGLTSRSDVFLVTYRTILMVILGLRIANKKRNEIERGYNDIIDHVQQNIQILHPLLYELLINSVYKDKHGNVPLFLTSSITQSSIQTDMKV</sequence>